<dbReference type="EMBL" id="JAIGYQ010000006">
    <property type="protein sequence ID" value="MBX7490942.1"/>
    <property type="molecule type" value="Genomic_DNA"/>
</dbReference>
<reference evidence="5 6" key="1">
    <citation type="submission" date="2021-08" db="EMBL/GenBank/DDBJ databases">
        <title>Helicobacter spp. isolated from feces of Anatolian Ground Squirrel (Spermophilus xanthoprymnus) in Turkey.</title>
        <authorList>
            <person name="Aydin F."/>
            <person name="Abay S."/>
            <person name="Kayman T."/>
            <person name="Karakaya E."/>
            <person name="Saticioglu I.B."/>
        </authorList>
    </citation>
    <scope>NUCLEOTIDE SEQUENCE [LARGE SCALE GENOMIC DNA]</scope>
    <source>
        <strain evidence="5 6">Faydin-H70</strain>
    </source>
</reference>
<organism evidence="5 6">
    <name type="scientific">Helicobacter turcicus</name>
    <dbReference type="NCBI Taxonomy" id="2867412"/>
    <lineage>
        <taxon>Bacteria</taxon>
        <taxon>Pseudomonadati</taxon>
        <taxon>Campylobacterota</taxon>
        <taxon>Epsilonproteobacteria</taxon>
        <taxon>Campylobacterales</taxon>
        <taxon>Helicobacteraceae</taxon>
        <taxon>Helicobacter</taxon>
    </lineage>
</organism>
<keyword evidence="3 4" id="KW-0143">Chaperone</keyword>
<evidence type="ECO:0000313" key="5">
    <source>
        <dbReference type="EMBL" id="MBX7490942.1"/>
    </source>
</evidence>
<name>A0ABS7JNG7_9HELI</name>
<evidence type="ECO:0000256" key="2">
    <source>
        <dbReference type="ARBA" id="ARBA00022490"/>
    </source>
</evidence>
<comment type="subcellular location">
    <subcellularLocation>
        <location evidence="1 4">Cytoplasm</location>
    </subcellularLocation>
</comment>
<keyword evidence="6" id="KW-1185">Reference proteome</keyword>
<comment type="function">
    <text evidence="4">Chaperone for NapA, the catalytic subunit of the periplasmic nitrate reductase. It binds directly and specifically to the twin-arginine signal peptide of NapA, preventing premature interaction with the Tat translocase and premature export.</text>
</comment>
<evidence type="ECO:0000313" key="6">
    <source>
        <dbReference type="Proteomes" id="UP000700059"/>
    </source>
</evidence>
<protein>
    <recommendedName>
        <fullName evidence="4">Chaperone NapD</fullName>
    </recommendedName>
    <alternativeName>
        <fullName evidence="4">NapA signal peptide-binding chaperone NapD</fullName>
    </alternativeName>
</protein>
<dbReference type="Proteomes" id="UP000700059">
    <property type="component" value="Unassembled WGS sequence"/>
</dbReference>
<evidence type="ECO:0000256" key="4">
    <source>
        <dbReference type="HAMAP-Rule" id="MF_02200"/>
    </source>
</evidence>
<dbReference type="PANTHER" id="PTHR38603:SF1">
    <property type="entry name" value="CHAPERONE NAPD"/>
    <property type="match status" value="1"/>
</dbReference>
<comment type="subunit">
    <text evidence="4">Interacts with the cytoplasmic NapA precursor.</text>
</comment>
<evidence type="ECO:0000256" key="1">
    <source>
        <dbReference type="ARBA" id="ARBA00004496"/>
    </source>
</evidence>
<comment type="caution">
    <text evidence="5">The sequence shown here is derived from an EMBL/GenBank/DDBJ whole genome shotgun (WGS) entry which is preliminary data.</text>
</comment>
<dbReference type="Gene3D" id="3.30.70.920">
    <property type="match status" value="1"/>
</dbReference>
<sequence>MENTQEEYNVSSLVVLCAPNNLASLWDSINAIENAQCHYQDASGKIIVTLESQNIDEEIKLLKRIENLSGVITAQMIYAYHSKELQDLQENIQKQDSVPSVLKDDAQTADKIVYGGDAQSLLEQALEKP</sequence>
<dbReference type="Pfam" id="PF03927">
    <property type="entry name" value="NapD"/>
    <property type="match status" value="1"/>
</dbReference>
<dbReference type="InterPro" id="IPR005623">
    <property type="entry name" value="Chaperone_NapD_NO3_reduct"/>
</dbReference>
<comment type="similarity">
    <text evidence="4">Belongs to the NapD family.</text>
</comment>
<proteinExistence type="inferred from homology"/>
<dbReference type="PANTHER" id="PTHR38603">
    <property type="entry name" value="CHAPERONE NAPD"/>
    <property type="match status" value="1"/>
</dbReference>
<dbReference type="HAMAP" id="MF_02200">
    <property type="entry name" value="NapD"/>
    <property type="match status" value="1"/>
</dbReference>
<gene>
    <name evidence="4" type="primary">napD</name>
    <name evidence="5" type="ORF">K4G57_05635</name>
</gene>
<evidence type="ECO:0000256" key="3">
    <source>
        <dbReference type="ARBA" id="ARBA00023186"/>
    </source>
</evidence>
<keyword evidence="2 4" id="KW-0963">Cytoplasm</keyword>
<dbReference type="RefSeq" id="WP_221532197.1">
    <property type="nucleotide sequence ID" value="NZ_JAIGYP010000006.1"/>
</dbReference>
<accession>A0ABS7JNG7</accession>